<dbReference type="FunFam" id="3.40.50.300:FF:000425">
    <property type="entry name" value="Probable ABC transporter, ATP-binding subunit"/>
    <property type="match status" value="1"/>
</dbReference>
<accession>A0ABD5QUB8</accession>
<evidence type="ECO:0000256" key="8">
    <source>
        <dbReference type="ARBA" id="ARBA00039025"/>
    </source>
</evidence>
<keyword evidence="3" id="KW-0500">Molybdenum</keyword>
<dbReference type="InterPro" id="IPR027417">
    <property type="entry name" value="P-loop_NTPase"/>
</dbReference>
<dbReference type="GO" id="GO:0005524">
    <property type="term" value="F:ATP binding"/>
    <property type="evidence" value="ECO:0007669"/>
    <property type="project" value="UniProtKB-KW"/>
</dbReference>
<gene>
    <name evidence="14" type="ORF">ACFPJA_13340</name>
</gene>
<dbReference type="Gene3D" id="3.40.50.300">
    <property type="entry name" value="P-loop containing nucleotide triphosphate hydrolases"/>
    <property type="match status" value="1"/>
</dbReference>
<evidence type="ECO:0000256" key="7">
    <source>
        <dbReference type="ARBA" id="ARBA00038781"/>
    </source>
</evidence>
<proteinExistence type="inferred from homology"/>
<dbReference type="InterPro" id="IPR013611">
    <property type="entry name" value="Transp-assoc_OB_typ2"/>
</dbReference>
<comment type="caution">
    <text evidence="14">The sequence shown here is derived from an EMBL/GenBank/DDBJ whole genome shotgun (WGS) entry which is preliminary data.</text>
</comment>
<keyword evidence="15" id="KW-1185">Reference proteome</keyword>
<evidence type="ECO:0000313" key="14">
    <source>
        <dbReference type="EMBL" id="MFC5135697.1"/>
    </source>
</evidence>
<evidence type="ECO:0000313" key="15">
    <source>
        <dbReference type="Proteomes" id="UP001596145"/>
    </source>
</evidence>
<keyword evidence="4" id="KW-0547">Nucleotide-binding</keyword>
<dbReference type="InterPro" id="IPR003439">
    <property type="entry name" value="ABC_transporter-like_ATP-bd"/>
</dbReference>
<dbReference type="InterPro" id="IPR008995">
    <property type="entry name" value="Mo/tungstate-bd_C_term_dom"/>
</dbReference>
<dbReference type="Proteomes" id="UP001596145">
    <property type="component" value="Unassembled WGS sequence"/>
</dbReference>
<name>A0ABD5QUB8_9EURY</name>
<evidence type="ECO:0000256" key="9">
    <source>
        <dbReference type="ARBA" id="ARBA00041133"/>
    </source>
</evidence>
<dbReference type="Pfam" id="PF08402">
    <property type="entry name" value="TOBE_2"/>
    <property type="match status" value="1"/>
</dbReference>
<dbReference type="EC" id="7.3.2.6" evidence="8"/>
<evidence type="ECO:0000256" key="5">
    <source>
        <dbReference type="ARBA" id="ARBA00022840"/>
    </source>
</evidence>
<evidence type="ECO:0000256" key="11">
    <source>
        <dbReference type="ARBA" id="ARBA00057369"/>
    </source>
</evidence>
<dbReference type="GO" id="GO:1901238">
    <property type="term" value="F:ABC-type tungstate transporter activity"/>
    <property type="evidence" value="ECO:0007669"/>
    <property type="project" value="UniProtKB-EC"/>
</dbReference>
<evidence type="ECO:0000256" key="12">
    <source>
        <dbReference type="SAM" id="MobiDB-lite"/>
    </source>
</evidence>
<feature type="compositionally biased region" description="Low complexity" evidence="12">
    <location>
        <begin position="34"/>
        <end position="50"/>
    </location>
</feature>
<dbReference type="SUPFAM" id="SSF50331">
    <property type="entry name" value="MOP-like"/>
    <property type="match status" value="1"/>
</dbReference>
<feature type="domain" description="ABC transporter" evidence="13">
    <location>
        <begin position="73"/>
        <end position="308"/>
    </location>
</feature>
<evidence type="ECO:0000256" key="4">
    <source>
        <dbReference type="ARBA" id="ARBA00022741"/>
    </source>
</evidence>
<evidence type="ECO:0000259" key="13">
    <source>
        <dbReference type="PROSITE" id="PS50893"/>
    </source>
</evidence>
<sequence>MWSQRTGAVPLGTRTHMAHSEPTDSRQAADRVEGTSSASSVSSASTGTGTDRLADGASIDETHDASSAAEPVLTLSNVTKEFGPERAVDGVSLEVRSGELLTFLGPSGCGKTTTLRMVAGLEEPTAGSITLADETVADADDGGAFVAPERRDVGIVFQNFALFPHLTVRENVAFGLEDADDAETAARVDELLELVEMTEHGDKTPDQLSGGQKQRIALARSLAPEPDVLLLDEPFSNLDVRLRVEMREEVRRILKAAGVTAISVTHDQEEALSISDRVAVMNDGSIEQVGRPESVFEQPESKFVASFLGRASFLEGRLREGQVETGVGRFNAATLEGYDTTYDGAPVDVLVRPDDLRATPADEEVADGVVVSRQYVGPSFIYRVELDSGEAVHCLHNHVEEFELDQPVSIDLIADHPLAWYPR</sequence>
<dbReference type="Pfam" id="PF00005">
    <property type="entry name" value="ABC_tran"/>
    <property type="match status" value="1"/>
</dbReference>
<evidence type="ECO:0000256" key="10">
    <source>
        <dbReference type="ARBA" id="ARBA00047936"/>
    </source>
</evidence>
<dbReference type="InterPro" id="IPR050093">
    <property type="entry name" value="ABC_SmlMolc_Importer"/>
</dbReference>
<dbReference type="PROSITE" id="PS00211">
    <property type="entry name" value="ABC_TRANSPORTER_1"/>
    <property type="match status" value="1"/>
</dbReference>
<evidence type="ECO:0000256" key="1">
    <source>
        <dbReference type="ARBA" id="ARBA00004202"/>
    </source>
</evidence>
<evidence type="ECO:0000256" key="3">
    <source>
        <dbReference type="ARBA" id="ARBA00022505"/>
    </source>
</evidence>
<dbReference type="PROSITE" id="PS50893">
    <property type="entry name" value="ABC_TRANSPORTER_2"/>
    <property type="match status" value="1"/>
</dbReference>
<comment type="catalytic activity">
    <reaction evidence="10">
        <text>tungstate(in) + ATP + H2O = tungstate(out) + ADP + phosphate + H(+)</text>
        <dbReference type="Rhea" id="RHEA:35027"/>
        <dbReference type="ChEBI" id="CHEBI:15377"/>
        <dbReference type="ChEBI" id="CHEBI:15378"/>
        <dbReference type="ChEBI" id="CHEBI:30616"/>
        <dbReference type="ChEBI" id="CHEBI:43474"/>
        <dbReference type="ChEBI" id="CHEBI:46502"/>
        <dbReference type="ChEBI" id="CHEBI:456216"/>
        <dbReference type="EC" id="7.3.2.6"/>
    </reaction>
</comment>
<evidence type="ECO:0000256" key="2">
    <source>
        <dbReference type="ARBA" id="ARBA00022448"/>
    </source>
</evidence>
<protein>
    <recommendedName>
        <fullName evidence="9">Molybdate/tungstate import ATP-binding protein WtpC</fullName>
        <ecNumber evidence="8">7.3.2.6</ecNumber>
    </recommendedName>
</protein>
<evidence type="ECO:0000256" key="6">
    <source>
        <dbReference type="ARBA" id="ARBA00038307"/>
    </source>
</evidence>
<dbReference type="InterPro" id="IPR017871">
    <property type="entry name" value="ABC_transporter-like_CS"/>
</dbReference>
<comment type="subunit">
    <text evidence="7">The complex is composed of two ATP-binding proteins (WtpC), two transmembrane proteins (WtpB) and a solute-binding protein (WtpA).</text>
</comment>
<dbReference type="EMBL" id="JBHSKV010000018">
    <property type="protein sequence ID" value="MFC5135697.1"/>
    <property type="molecule type" value="Genomic_DNA"/>
</dbReference>
<keyword evidence="5 14" id="KW-0067">ATP-binding</keyword>
<comment type="function">
    <text evidence="11">Part of the ABC transporter complex WtpABC involved in molybdate/tungstate import. Responsible for energy coupling to the transport system.</text>
</comment>
<dbReference type="Gene3D" id="2.40.50.100">
    <property type="match status" value="1"/>
</dbReference>
<dbReference type="SMART" id="SM00382">
    <property type="entry name" value="AAA"/>
    <property type="match status" value="1"/>
</dbReference>
<dbReference type="AlphaFoldDB" id="A0ABD5QUB8"/>
<comment type="similarity">
    <text evidence="6">Belongs to the ABC transporter superfamily. Sulfate/tungstate importer (TC 3.A.1.6) family.</text>
</comment>
<keyword evidence="2" id="KW-0813">Transport</keyword>
<dbReference type="PANTHER" id="PTHR42781">
    <property type="entry name" value="SPERMIDINE/PUTRESCINE IMPORT ATP-BINDING PROTEIN POTA"/>
    <property type="match status" value="1"/>
</dbReference>
<dbReference type="InterPro" id="IPR003593">
    <property type="entry name" value="AAA+_ATPase"/>
</dbReference>
<organism evidence="14 15">
    <name type="scientific">Halorubrum glutamatedens</name>
    <dbReference type="NCBI Taxonomy" id="2707018"/>
    <lineage>
        <taxon>Archaea</taxon>
        <taxon>Methanobacteriati</taxon>
        <taxon>Methanobacteriota</taxon>
        <taxon>Stenosarchaea group</taxon>
        <taxon>Halobacteria</taxon>
        <taxon>Halobacteriales</taxon>
        <taxon>Haloferacaceae</taxon>
        <taxon>Halorubrum</taxon>
    </lineage>
</organism>
<feature type="compositionally biased region" description="Basic and acidic residues" evidence="12">
    <location>
        <begin position="18"/>
        <end position="33"/>
    </location>
</feature>
<comment type="subcellular location">
    <subcellularLocation>
        <location evidence="1">Cell membrane</location>
        <topology evidence="1">Peripheral membrane protein</topology>
    </subcellularLocation>
</comment>
<feature type="region of interest" description="Disordered" evidence="12">
    <location>
        <begin position="1"/>
        <end position="55"/>
    </location>
</feature>
<dbReference type="SUPFAM" id="SSF52540">
    <property type="entry name" value="P-loop containing nucleoside triphosphate hydrolases"/>
    <property type="match status" value="1"/>
</dbReference>
<dbReference type="RefSeq" id="WP_379748900.1">
    <property type="nucleotide sequence ID" value="NZ_JBHSKV010000018.1"/>
</dbReference>
<dbReference type="GO" id="GO:0005886">
    <property type="term" value="C:plasma membrane"/>
    <property type="evidence" value="ECO:0007669"/>
    <property type="project" value="UniProtKB-SubCell"/>
</dbReference>
<reference evidence="14 15" key="1">
    <citation type="journal article" date="2019" name="Int. J. Syst. Evol. Microbiol.">
        <title>The Global Catalogue of Microorganisms (GCM) 10K type strain sequencing project: providing services to taxonomists for standard genome sequencing and annotation.</title>
        <authorList>
            <consortium name="The Broad Institute Genomics Platform"/>
            <consortium name="The Broad Institute Genome Sequencing Center for Infectious Disease"/>
            <person name="Wu L."/>
            <person name="Ma J."/>
        </authorList>
    </citation>
    <scope>NUCLEOTIDE SEQUENCE [LARGE SCALE GENOMIC DNA]</scope>
    <source>
        <strain evidence="14 15">CGMCC 1.16026</strain>
    </source>
</reference>
<dbReference type="PANTHER" id="PTHR42781:SF4">
    <property type="entry name" value="SPERMIDINE_PUTRESCINE IMPORT ATP-BINDING PROTEIN POTA"/>
    <property type="match status" value="1"/>
</dbReference>